<evidence type="ECO:0000256" key="6">
    <source>
        <dbReference type="ARBA" id="ARBA00023098"/>
    </source>
</evidence>
<keyword evidence="12" id="KW-1185">Reference proteome</keyword>
<evidence type="ECO:0000313" key="11">
    <source>
        <dbReference type="EMBL" id="MBK5898110.1"/>
    </source>
</evidence>
<evidence type="ECO:0000313" key="12">
    <source>
        <dbReference type="Proteomes" id="UP000604730"/>
    </source>
</evidence>
<keyword evidence="8" id="KW-0175">Coiled coil</keyword>
<sequence>MSIKNVVVAGGGVLGSQIAFQTAYRGFNVTLWLRSAESIERTKPKIERLRGIYLTELEAAKAKAGVKGAMVSRGLIPDIENATAESIEELKNKVEEAYKNLKYETDLAKAVKDCDLVIESMAENPEAKVDFYTKLNAVLEDKTIVATNSSTMIPSQFRHCFTKPEKYLAIHFANNIWKSNTAEIMGHDGTDKAAYDAVAKFAEDIAMVPLKLQKEQPGYILNSMLVPFLKSGEMLLAKEVADPATIDLTWRLGTGSPLGPFQILDIVGLTTAYNINMMDPLATSDPDSIPAKIGVILKKYIDEGKTGINAGEGFYKYK</sequence>
<reference evidence="11 12" key="1">
    <citation type="submission" date="2021-01" db="EMBL/GenBank/DDBJ databases">
        <title>Isolation and description of Catonella massiliensis sp. nov., a novel Catonella species, isolated from a stable periodontitis subject.</title>
        <authorList>
            <person name="Antezack A."/>
            <person name="Boxberger M."/>
            <person name="La Scola B."/>
            <person name="Monnet-Corti V."/>
        </authorList>
    </citation>
    <scope>NUCLEOTIDE SEQUENCE [LARGE SCALE GENOMIC DNA]</scope>
    <source>
        <strain evidence="11 12">Marseille-Q4567</strain>
    </source>
</reference>
<gene>
    <name evidence="11" type="ORF">JJN12_10035</name>
</gene>
<dbReference type="InterPro" id="IPR022694">
    <property type="entry name" value="3-OHacyl-CoA_DH"/>
</dbReference>
<keyword evidence="3" id="KW-0276">Fatty acid metabolism</keyword>
<dbReference type="InterPro" id="IPR013328">
    <property type="entry name" value="6PGD_dom2"/>
</dbReference>
<dbReference type="InterPro" id="IPR006108">
    <property type="entry name" value="3HC_DH_C"/>
</dbReference>
<dbReference type="PIRSF" id="PIRSF000105">
    <property type="entry name" value="HCDH"/>
    <property type="match status" value="1"/>
</dbReference>
<evidence type="ECO:0000256" key="1">
    <source>
        <dbReference type="ARBA" id="ARBA00005005"/>
    </source>
</evidence>
<evidence type="ECO:0000259" key="9">
    <source>
        <dbReference type="Pfam" id="PF00725"/>
    </source>
</evidence>
<dbReference type="Pfam" id="PF02737">
    <property type="entry name" value="3HCDH_N"/>
    <property type="match status" value="1"/>
</dbReference>
<feature type="domain" description="3-hydroxyacyl-CoA dehydrogenase NAD binding" evidence="10">
    <location>
        <begin position="5"/>
        <end position="214"/>
    </location>
</feature>
<dbReference type="Proteomes" id="UP000604730">
    <property type="component" value="Unassembled WGS sequence"/>
</dbReference>
<dbReference type="InterPro" id="IPR036291">
    <property type="entry name" value="NAD(P)-bd_dom_sf"/>
</dbReference>
<dbReference type="RefSeq" id="WP_208429550.1">
    <property type="nucleotide sequence ID" value="NZ_JAEPRJ010000001.1"/>
</dbReference>
<dbReference type="Gene3D" id="1.10.1040.10">
    <property type="entry name" value="N-(1-d-carboxylethyl)-l-norvaline Dehydrogenase, domain 2"/>
    <property type="match status" value="1"/>
</dbReference>
<dbReference type="PANTHER" id="PTHR43561">
    <property type="match status" value="1"/>
</dbReference>
<evidence type="ECO:0000256" key="4">
    <source>
        <dbReference type="ARBA" id="ARBA00023002"/>
    </source>
</evidence>
<comment type="pathway">
    <text evidence="2">Lipid metabolism; butanoate metabolism.</text>
</comment>
<evidence type="ECO:0000256" key="2">
    <source>
        <dbReference type="ARBA" id="ARBA00005086"/>
    </source>
</evidence>
<dbReference type="PANTHER" id="PTHR43561:SF3">
    <property type="entry name" value="HYDROXYACYL-COENZYME A DEHYDROGENASE, MITOCHONDRIAL"/>
    <property type="match status" value="1"/>
</dbReference>
<dbReference type="InterPro" id="IPR008927">
    <property type="entry name" value="6-PGluconate_DH-like_C_sf"/>
</dbReference>
<proteinExistence type="predicted"/>
<dbReference type="Pfam" id="PF00725">
    <property type="entry name" value="3HCDH"/>
    <property type="match status" value="1"/>
</dbReference>
<comment type="catalytic activity">
    <reaction evidence="7">
        <text>a (3S)-3-hydroxyacyl-CoA + NAD(+) = a 3-oxoacyl-CoA + NADH + H(+)</text>
        <dbReference type="Rhea" id="RHEA:22432"/>
        <dbReference type="ChEBI" id="CHEBI:15378"/>
        <dbReference type="ChEBI" id="CHEBI:57318"/>
        <dbReference type="ChEBI" id="CHEBI:57540"/>
        <dbReference type="ChEBI" id="CHEBI:57945"/>
        <dbReference type="ChEBI" id="CHEBI:90726"/>
        <dbReference type="EC" id="1.1.1.35"/>
    </reaction>
</comment>
<dbReference type="EMBL" id="JAEPRJ010000001">
    <property type="protein sequence ID" value="MBK5898110.1"/>
    <property type="molecule type" value="Genomic_DNA"/>
</dbReference>
<evidence type="ECO:0000256" key="7">
    <source>
        <dbReference type="ARBA" id="ARBA00049556"/>
    </source>
</evidence>
<evidence type="ECO:0000256" key="8">
    <source>
        <dbReference type="SAM" id="Coils"/>
    </source>
</evidence>
<dbReference type="SUPFAM" id="SSF51735">
    <property type="entry name" value="NAD(P)-binding Rossmann-fold domains"/>
    <property type="match status" value="1"/>
</dbReference>
<evidence type="ECO:0000259" key="10">
    <source>
        <dbReference type="Pfam" id="PF02737"/>
    </source>
</evidence>
<feature type="coiled-coil region" evidence="8">
    <location>
        <begin position="80"/>
        <end position="107"/>
    </location>
</feature>
<dbReference type="Gene3D" id="3.40.50.720">
    <property type="entry name" value="NAD(P)-binding Rossmann-like Domain"/>
    <property type="match status" value="1"/>
</dbReference>
<keyword evidence="5" id="KW-0520">NAD</keyword>
<dbReference type="InterPro" id="IPR006176">
    <property type="entry name" value="3-OHacyl-CoA_DH_NAD-bd"/>
</dbReference>
<dbReference type="SUPFAM" id="SSF48179">
    <property type="entry name" value="6-phosphogluconate dehydrogenase C-terminal domain-like"/>
    <property type="match status" value="1"/>
</dbReference>
<organism evidence="11 12">
    <name type="scientific">Catonella massiliensis</name>
    <dbReference type="NCBI Taxonomy" id="2799636"/>
    <lineage>
        <taxon>Bacteria</taxon>
        <taxon>Bacillati</taxon>
        <taxon>Bacillota</taxon>
        <taxon>Clostridia</taxon>
        <taxon>Lachnospirales</taxon>
        <taxon>Lachnospiraceae</taxon>
        <taxon>Catonella</taxon>
    </lineage>
</organism>
<evidence type="ECO:0000256" key="3">
    <source>
        <dbReference type="ARBA" id="ARBA00022832"/>
    </source>
</evidence>
<protein>
    <submittedName>
        <fullName evidence="11">3-hydroxyacyl-CoA dehydrogenase</fullName>
        <ecNumber evidence="11">1.1.1.35</ecNumber>
    </submittedName>
</protein>
<dbReference type="NCBIfam" id="NF006143">
    <property type="entry name" value="PRK08293.1"/>
    <property type="match status" value="1"/>
</dbReference>
<evidence type="ECO:0000256" key="5">
    <source>
        <dbReference type="ARBA" id="ARBA00023027"/>
    </source>
</evidence>
<dbReference type="GO" id="GO:0003857">
    <property type="term" value="F:(3S)-3-hydroxyacyl-CoA dehydrogenase (NAD+) activity"/>
    <property type="evidence" value="ECO:0007669"/>
    <property type="project" value="UniProtKB-EC"/>
</dbReference>
<name>A0ABS1J235_9FIRM</name>
<accession>A0ABS1J235</accession>
<comment type="pathway">
    <text evidence="1">Lipid metabolism; fatty acid beta-oxidation.</text>
</comment>
<feature type="domain" description="3-hydroxyacyl-CoA dehydrogenase C-terminal" evidence="9">
    <location>
        <begin position="218"/>
        <end position="317"/>
    </location>
</feature>
<comment type="caution">
    <text evidence="11">The sequence shown here is derived from an EMBL/GenBank/DDBJ whole genome shotgun (WGS) entry which is preliminary data.</text>
</comment>
<dbReference type="InterPro" id="IPR052242">
    <property type="entry name" value="Mito_3-hydroxyacyl-CoA_DH"/>
</dbReference>
<keyword evidence="4 11" id="KW-0560">Oxidoreductase</keyword>
<dbReference type="EC" id="1.1.1.35" evidence="11"/>
<keyword evidence="6" id="KW-0443">Lipid metabolism</keyword>